<proteinExistence type="predicted"/>
<comment type="caution">
    <text evidence="1">The sequence shown here is derived from an EMBL/GenBank/DDBJ whole genome shotgun (WGS) entry which is preliminary data.</text>
</comment>
<name>A0ABD1VNF6_9LAMI</name>
<keyword evidence="2" id="KW-1185">Reference proteome</keyword>
<evidence type="ECO:0000313" key="2">
    <source>
        <dbReference type="Proteomes" id="UP001604277"/>
    </source>
</evidence>
<dbReference type="Proteomes" id="UP001604277">
    <property type="component" value="Unassembled WGS sequence"/>
</dbReference>
<organism evidence="1 2">
    <name type="scientific">Forsythia ovata</name>
    <dbReference type="NCBI Taxonomy" id="205694"/>
    <lineage>
        <taxon>Eukaryota</taxon>
        <taxon>Viridiplantae</taxon>
        <taxon>Streptophyta</taxon>
        <taxon>Embryophyta</taxon>
        <taxon>Tracheophyta</taxon>
        <taxon>Spermatophyta</taxon>
        <taxon>Magnoliopsida</taxon>
        <taxon>eudicotyledons</taxon>
        <taxon>Gunneridae</taxon>
        <taxon>Pentapetalae</taxon>
        <taxon>asterids</taxon>
        <taxon>lamiids</taxon>
        <taxon>Lamiales</taxon>
        <taxon>Oleaceae</taxon>
        <taxon>Forsythieae</taxon>
        <taxon>Forsythia</taxon>
    </lineage>
</organism>
<evidence type="ECO:0000313" key="1">
    <source>
        <dbReference type="EMBL" id="KAL2538173.1"/>
    </source>
</evidence>
<dbReference type="EMBL" id="JBFOLJ010000005">
    <property type="protein sequence ID" value="KAL2538173.1"/>
    <property type="molecule type" value="Genomic_DNA"/>
</dbReference>
<sequence length="120" mass="13295">MSVLLPSAILDDPQKRCKRSFSNTKKVPIEEGTSALTKVDNLAKDDDCSIINVEAKSELNAHCMNEHICVTFADKDPSVTLMGVLFHRTVGKTHAKDVRALTDEKEAKKKVFVVVDARLK</sequence>
<dbReference type="AlphaFoldDB" id="A0ABD1VNF6"/>
<accession>A0ABD1VNF6</accession>
<gene>
    <name evidence="1" type="ORF">Fot_19564</name>
</gene>
<reference evidence="2" key="1">
    <citation type="submission" date="2024-07" db="EMBL/GenBank/DDBJ databases">
        <title>Two chromosome-level genome assemblies of Korean endemic species Abeliophyllum distichum and Forsythia ovata (Oleaceae).</title>
        <authorList>
            <person name="Jang H."/>
        </authorList>
    </citation>
    <scope>NUCLEOTIDE SEQUENCE [LARGE SCALE GENOMIC DNA]</scope>
</reference>
<protein>
    <submittedName>
        <fullName evidence="1">Uncharacterized protein</fullName>
    </submittedName>
</protein>